<comment type="caution">
    <text evidence="14">The sequence shown here is derived from an EMBL/GenBank/DDBJ whole genome shotgun (WGS) entry which is preliminary data.</text>
</comment>
<sequence length="587" mass="66509">MMVEKEDLGLSLSLTSSSVAASSDNHNHGRFPLQLSLMPMPMPMPLPIPMSMSPSPFFTDSKPQQHPQYHWPDLVSPSERLRGIDVNRAPAGERERESEEEAGVSSPNNSTLSSVSGKQLDLVPHGSGADELDTERACSRGSDEEDGEGSRKKLRLSKDQSAILEESFKEHNTLNPKQKVALAKQLNLRPRQVEVWFQNRRARTKLKQTEVDCEFLKCCYENLTEENRRLQKELVELRALKLSPHFYMHMTPPTTLTMCPSLRLNPLRIRMGMSSKRPRDMDEDESSQEEAESDYLEEMALWDKTLEFRFLLQKVFASSNKLPQESVRSSFCISSTEVDQAYSDLILSSKQTLNCMLELQEALVERNPSVIQDVESRKGSGKDEVSSNDIGGDGDEDWLQIHKMHSRIASFRNISVDKWQRKTQVTTGAAAVKGKLQAFNQNISEQVAGYMRDPSKMIKRMQLRASSVGVFGKVPEDSDGTSKEDTNMDGDPELVDDSEFYQQLLKEFLESCDPTSSEVAFYALRKMQAKKRKIVDRRASKSRKIRYNVHEKIVNFMAPVPMVLPSMAPKLFENLFGYGNQKHASVI</sequence>
<feature type="compositionally biased region" description="Basic and acidic residues" evidence="12">
    <location>
        <begin position="374"/>
        <end position="385"/>
    </location>
</feature>
<evidence type="ECO:0000256" key="5">
    <source>
        <dbReference type="ARBA" id="ARBA00023125"/>
    </source>
</evidence>
<evidence type="ECO:0000256" key="7">
    <source>
        <dbReference type="ARBA" id="ARBA00023163"/>
    </source>
</evidence>
<evidence type="ECO:0000313" key="15">
    <source>
        <dbReference type="Proteomes" id="UP001085076"/>
    </source>
</evidence>
<evidence type="ECO:0000256" key="10">
    <source>
        <dbReference type="RuleBase" id="RU000682"/>
    </source>
</evidence>
<keyword evidence="6 9" id="KW-0371">Homeobox</keyword>
<dbReference type="InterPro" id="IPR006712">
    <property type="entry name" value="HD-ZIP_N"/>
</dbReference>
<dbReference type="PROSITE" id="PS50071">
    <property type="entry name" value="HOMEOBOX_2"/>
    <property type="match status" value="1"/>
</dbReference>
<protein>
    <recommendedName>
        <fullName evidence="13">Homeobox domain-containing protein</fullName>
    </recommendedName>
</protein>
<dbReference type="PROSITE" id="PS00027">
    <property type="entry name" value="HOMEOBOX_1"/>
    <property type="match status" value="1"/>
</dbReference>
<dbReference type="SMART" id="SM00389">
    <property type="entry name" value="HOX"/>
    <property type="match status" value="1"/>
</dbReference>
<evidence type="ECO:0000313" key="14">
    <source>
        <dbReference type="EMBL" id="KAJ0970596.1"/>
    </source>
</evidence>
<dbReference type="Pfam" id="PF04618">
    <property type="entry name" value="HD-ZIP_N"/>
    <property type="match status" value="1"/>
</dbReference>
<evidence type="ECO:0000256" key="12">
    <source>
        <dbReference type="SAM" id="MobiDB-lite"/>
    </source>
</evidence>
<evidence type="ECO:0000256" key="6">
    <source>
        <dbReference type="ARBA" id="ARBA00023155"/>
    </source>
</evidence>
<keyword evidence="4" id="KW-0805">Transcription regulation</keyword>
<feature type="region of interest" description="Disordered" evidence="12">
    <location>
        <begin position="472"/>
        <end position="492"/>
    </location>
</feature>
<dbReference type="AlphaFoldDB" id="A0A9D5CC43"/>
<evidence type="ECO:0000256" key="1">
    <source>
        <dbReference type="ARBA" id="ARBA00004123"/>
    </source>
</evidence>
<reference evidence="14" key="2">
    <citation type="journal article" date="2022" name="Hortic Res">
        <title>The genome of Dioscorea zingiberensis sheds light on the biosynthesis, origin and evolution of the medicinally important diosgenin saponins.</title>
        <authorList>
            <person name="Li Y."/>
            <person name="Tan C."/>
            <person name="Li Z."/>
            <person name="Guo J."/>
            <person name="Li S."/>
            <person name="Chen X."/>
            <person name="Wang C."/>
            <person name="Dai X."/>
            <person name="Yang H."/>
            <person name="Song W."/>
            <person name="Hou L."/>
            <person name="Xu J."/>
            <person name="Tong Z."/>
            <person name="Xu A."/>
            <person name="Yuan X."/>
            <person name="Wang W."/>
            <person name="Yang Q."/>
            <person name="Chen L."/>
            <person name="Sun Z."/>
            <person name="Wang K."/>
            <person name="Pan B."/>
            <person name="Chen J."/>
            <person name="Bao Y."/>
            <person name="Liu F."/>
            <person name="Qi X."/>
            <person name="Gang D.R."/>
            <person name="Wen J."/>
            <person name="Li J."/>
        </authorList>
    </citation>
    <scope>NUCLEOTIDE SEQUENCE</scope>
    <source>
        <strain evidence="14">Dzin_1.0</strain>
    </source>
</reference>
<dbReference type="GO" id="GO:0000981">
    <property type="term" value="F:DNA-binding transcription factor activity, RNA polymerase II-specific"/>
    <property type="evidence" value="ECO:0007669"/>
    <property type="project" value="InterPro"/>
</dbReference>
<feature type="region of interest" description="Disordered" evidence="12">
    <location>
        <begin position="53"/>
        <end position="156"/>
    </location>
</feature>
<dbReference type="PANTHER" id="PTHR15565">
    <property type="entry name" value="AATF PROTEIN APOPTOSIS ANTAGONIZING TRANSCRIPTION FACTOR"/>
    <property type="match status" value="1"/>
</dbReference>
<dbReference type="InterPro" id="IPR025160">
    <property type="entry name" value="AATF"/>
</dbReference>
<dbReference type="GO" id="GO:0005730">
    <property type="term" value="C:nucleolus"/>
    <property type="evidence" value="ECO:0007669"/>
    <property type="project" value="TreeGrafter"/>
</dbReference>
<gene>
    <name evidence="14" type="ORF">J5N97_018555</name>
</gene>
<dbReference type="InterPro" id="IPR017970">
    <property type="entry name" value="Homeobox_CS"/>
</dbReference>
<reference evidence="14" key="1">
    <citation type="submission" date="2021-03" db="EMBL/GenBank/DDBJ databases">
        <authorList>
            <person name="Li Z."/>
            <person name="Yang C."/>
        </authorList>
    </citation>
    <scope>NUCLEOTIDE SEQUENCE</scope>
    <source>
        <strain evidence="14">Dzin_1.0</strain>
        <tissue evidence="14">Leaf</tissue>
    </source>
</reference>
<comment type="subcellular location">
    <subcellularLocation>
        <location evidence="1 9 10">Nucleus</location>
    </subcellularLocation>
</comment>
<feature type="domain" description="Homeobox" evidence="13">
    <location>
        <begin position="147"/>
        <end position="207"/>
    </location>
</feature>
<dbReference type="InterPro" id="IPR001356">
    <property type="entry name" value="HD"/>
</dbReference>
<dbReference type="InterPro" id="IPR009057">
    <property type="entry name" value="Homeodomain-like_sf"/>
</dbReference>
<evidence type="ECO:0000256" key="3">
    <source>
        <dbReference type="ARBA" id="ARBA00008966"/>
    </source>
</evidence>
<dbReference type="OrthoDB" id="6159439at2759"/>
<evidence type="ECO:0000259" key="13">
    <source>
        <dbReference type="PROSITE" id="PS50071"/>
    </source>
</evidence>
<comment type="similarity">
    <text evidence="3">Belongs to the AATF family.</text>
</comment>
<dbReference type="SMART" id="SM00340">
    <property type="entry name" value="HALZ"/>
    <property type="match status" value="1"/>
</dbReference>
<dbReference type="CDD" id="cd00086">
    <property type="entry name" value="homeodomain"/>
    <property type="match status" value="1"/>
</dbReference>
<keyword evidence="11" id="KW-0175">Coiled coil</keyword>
<keyword evidence="5 9" id="KW-0238">DNA-binding</keyword>
<dbReference type="Pfam" id="PF00046">
    <property type="entry name" value="Homeodomain"/>
    <property type="match status" value="1"/>
</dbReference>
<feature type="compositionally biased region" description="Low complexity" evidence="12">
    <location>
        <begin position="103"/>
        <end position="116"/>
    </location>
</feature>
<feature type="compositionally biased region" description="Basic and acidic residues" evidence="12">
    <location>
        <begin position="474"/>
        <end position="486"/>
    </location>
</feature>
<keyword evidence="15" id="KW-1185">Reference proteome</keyword>
<dbReference type="Gene3D" id="1.10.10.60">
    <property type="entry name" value="Homeodomain-like"/>
    <property type="match status" value="1"/>
</dbReference>
<dbReference type="Proteomes" id="UP001085076">
    <property type="component" value="Miscellaneous, Linkage group lg05"/>
</dbReference>
<feature type="region of interest" description="Disordered" evidence="12">
    <location>
        <begin position="373"/>
        <end position="394"/>
    </location>
</feature>
<dbReference type="PANTHER" id="PTHR15565:SF0">
    <property type="entry name" value="PROTEIN AATF"/>
    <property type="match status" value="1"/>
</dbReference>
<evidence type="ECO:0000256" key="11">
    <source>
        <dbReference type="SAM" id="Coils"/>
    </source>
</evidence>
<name>A0A9D5CC43_9LILI</name>
<keyword evidence="7" id="KW-0804">Transcription</keyword>
<comment type="similarity">
    <text evidence="2">Belongs to the HD-ZIP homeobox family. Class II subfamily.</text>
</comment>
<feature type="compositionally biased region" description="Acidic residues" evidence="12">
    <location>
        <begin position="281"/>
        <end position="292"/>
    </location>
</feature>
<evidence type="ECO:0000256" key="9">
    <source>
        <dbReference type="PROSITE-ProRule" id="PRU00108"/>
    </source>
</evidence>
<dbReference type="Pfam" id="PF02183">
    <property type="entry name" value="HALZ"/>
    <property type="match status" value="1"/>
</dbReference>
<dbReference type="EMBL" id="JAGGNH010000005">
    <property type="protein sequence ID" value="KAJ0970596.1"/>
    <property type="molecule type" value="Genomic_DNA"/>
</dbReference>
<accession>A0A9D5CC43</accession>
<dbReference type="FunFam" id="1.10.10.60:FF:000577">
    <property type="entry name" value="Homeobox-leucine zipper protein 18"/>
    <property type="match status" value="1"/>
</dbReference>
<feature type="DNA-binding region" description="Homeobox" evidence="9">
    <location>
        <begin position="149"/>
        <end position="208"/>
    </location>
</feature>
<dbReference type="SUPFAM" id="SSF46689">
    <property type="entry name" value="Homeodomain-like"/>
    <property type="match status" value="1"/>
</dbReference>
<organism evidence="14 15">
    <name type="scientific">Dioscorea zingiberensis</name>
    <dbReference type="NCBI Taxonomy" id="325984"/>
    <lineage>
        <taxon>Eukaryota</taxon>
        <taxon>Viridiplantae</taxon>
        <taxon>Streptophyta</taxon>
        <taxon>Embryophyta</taxon>
        <taxon>Tracheophyta</taxon>
        <taxon>Spermatophyta</taxon>
        <taxon>Magnoliopsida</taxon>
        <taxon>Liliopsida</taxon>
        <taxon>Dioscoreales</taxon>
        <taxon>Dioscoreaceae</taxon>
        <taxon>Dioscorea</taxon>
    </lineage>
</organism>
<dbReference type="Pfam" id="PF08164">
    <property type="entry name" value="TRAUB"/>
    <property type="match status" value="1"/>
</dbReference>
<keyword evidence="8 9" id="KW-0539">Nucleus</keyword>
<dbReference type="InterPro" id="IPR039223">
    <property type="entry name" value="AATF/Bfr2"/>
</dbReference>
<proteinExistence type="inferred from homology"/>
<feature type="coiled-coil region" evidence="11">
    <location>
        <begin position="206"/>
        <end position="240"/>
    </location>
</feature>
<feature type="compositionally biased region" description="Basic and acidic residues" evidence="12">
    <location>
        <begin position="79"/>
        <end position="97"/>
    </location>
</feature>
<dbReference type="GO" id="GO:0043565">
    <property type="term" value="F:sequence-specific DNA binding"/>
    <property type="evidence" value="ECO:0007669"/>
    <property type="project" value="InterPro"/>
</dbReference>
<evidence type="ECO:0000256" key="2">
    <source>
        <dbReference type="ARBA" id="ARBA00006074"/>
    </source>
</evidence>
<evidence type="ECO:0000256" key="4">
    <source>
        <dbReference type="ARBA" id="ARBA00023015"/>
    </source>
</evidence>
<dbReference type="InterPro" id="IPR012617">
    <property type="entry name" value="AATF_C"/>
</dbReference>
<evidence type="ECO:0000256" key="8">
    <source>
        <dbReference type="ARBA" id="ARBA00023242"/>
    </source>
</evidence>
<dbReference type="InterPro" id="IPR003106">
    <property type="entry name" value="Leu_zip_homeo"/>
</dbReference>
<feature type="region of interest" description="Disordered" evidence="12">
    <location>
        <begin position="273"/>
        <end position="292"/>
    </location>
</feature>
<dbReference type="Pfam" id="PF13339">
    <property type="entry name" value="AATF-Che1"/>
    <property type="match status" value="1"/>
</dbReference>